<feature type="chain" id="PRO_5031065908" description="Beta-lactamase" evidence="7">
    <location>
        <begin position="21"/>
        <end position="389"/>
    </location>
</feature>
<dbReference type="AlphaFoldDB" id="A0A7W6H6S8"/>
<dbReference type="InterPro" id="IPR012338">
    <property type="entry name" value="Beta-lactam/transpept-like"/>
</dbReference>
<reference evidence="9 10" key="1">
    <citation type="submission" date="2020-08" db="EMBL/GenBank/DDBJ databases">
        <title>Genomic Encyclopedia of Type Strains, Phase IV (KMG-IV): sequencing the most valuable type-strain genomes for metagenomic binning, comparative biology and taxonomic classification.</title>
        <authorList>
            <person name="Goeker M."/>
        </authorList>
    </citation>
    <scope>NUCLEOTIDE SEQUENCE [LARGE SCALE GENOMIC DNA]</scope>
    <source>
        <strain evidence="9 10">DSM 102238</strain>
    </source>
</reference>
<comment type="similarity">
    <text evidence="2 6">Belongs to the class-C beta-lactamase family.</text>
</comment>
<comment type="caution">
    <text evidence="9">The sequence shown here is derived from an EMBL/GenBank/DDBJ whole genome shotgun (WGS) entry which is preliminary data.</text>
</comment>
<dbReference type="Pfam" id="PF00144">
    <property type="entry name" value="Beta-lactamase"/>
    <property type="match status" value="1"/>
</dbReference>
<keyword evidence="7" id="KW-0732">Signal</keyword>
<dbReference type="PANTHER" id="PTHR46825">
    <property type="entry name" value="D-ALANYL-D-ALANINE-CARBOXYPEPTIDASE/ENDOPEPTIDASE AMPH"/>
    <property type="match status" value="1"/>
</dbReference>
<keyword evidence="5 6" id="KW-0046">Antibiotic resistance</keyword>
<evidence type="ECO:0000256" key="1">
    <source>
        <dbReference type="ARBA" id="ARBA00001526"/>
    </source>
</evidence>
<proteinExistence type="inferred from homology"/>
<accession>A0A7W6H6S8</accession>
<keyword evidence="4 6" id="KW-0378">Hydrolase</keyword>
<dbReference type="SUPFAM" id="SSF56601">
    <property type="entry name" value="beta-lactamase/transpeptidase-like"/>
    <property type="match status" value="1"/>
</dbReference>
<dbReference type="InterPro" id="IPR050491">
    <property type="entry name" value="AmpC-like"/>
</dbReference>
<evidence type="ECO:0000256" key="5">
    <source>
        <dbReference type="ARBA" id="ARBA00023251"/>
    </source>
</evidence>
<protein>
    <recommendedName>
        <fullName evidence="3 6">Beta-lactamase</fullName>
        <ecNumber evidence="3 6">3.5.2.6</ecNumber>
    </recommendedName>
</protein>
<evidence type="ECO:0000256" key="6">
    <source>
        <dbReference type="RuleBase" id="RU361140"/>
    </source>
</evidence>
<evidence type="ECO:0000259" key="8">
    <source>
        <dbReference type="Pfam" id="PF00144"/>
    </source>
</evidence>
<comment type="catalytic activity">
    <reaction evidence="1 6">
        <text>a beta-lactam + H2O = a substituted beta-amino acid</text>
        <dbReference type="Rhea" id="RHEA:20401"/>
        <dbReference type="ChEBI" id="CHEBI:15377"/>
        <dbReference type="ChEBI" id="CHEBI:35627"/>
        <dbReference type="ChEBI" id="CHEBI:140347"/>
        <dbReference type="EC" id="3.5.2.6"/>
    </reaction>
</comment>
<dbReference type="EC" id="3.5.2.6" evidence="3 6"/>
<dbReference type="PROSITE" id="PS00336">
    <property type="entry name" value="BETA_LACTAMASE_C"/>
    <property type="match status" value="1"/>
</dbReference>
<organism evidence="9 10">
    <name type="scientific">Aureimonas pseudogalii</name>
    <dbReference type="NCBI Taxonomy" id="1744844"/>
    <lineage>
        <taxon>Bacteria</taxon>
        <taxon>Pseudomonadati</taxon>
        <taxon>Pseudomonadota</taxon>
        <taxon>Alphaproteobacteria</taxon>
        <taxon>Hyphomicrobiales</taxon>
        <taxon>Aurantimonadaceae</taxon>
        <taxon>Aureimonas</taxon>
    </lineage>
</organism>
<dbReference type="Gene3D" id="3.40.710.10">
    <property type="entry name" value="DD-peptidase/beta-lactamase superfamily"/>
    <property type="match status" value="1"/>
</dbReference>
<evidence type="ECO:0000313" key="9">
    <source>
        <dbReference type="EMBL" id="MBB3999586.1"/>
    </source>
</evidence>
<dbReference type="EMBL" id="JACIEK010000011">
    <property type="protein sequence ID" value="MBB3999586.1"/>
    <property type="molecule type" value="Genomic_DNA"/>
</dbReference>
<dbReference type="InterPro" id="IPR058136">
    <property type="entry name" value="AmpC"/>
</dbReference>
<evidence type="ECO:0000256" key="7">
    <source>
        <dbReference type="SAM" id="SignalP"/>
    </source>
</evidence>
<name>A0A7W6H6S8_9HYPH</name>
<evidence type="ECO:0000256" key="3">
    <source>
        <dbReference type="ARBA" id="ARBA00012865"/>
    </source>
</evidence>
<keyword evidence="10" id="KW-1185">Reference proteome</keyword>
<dbReference type="PANTHER" id="PTHR46825:SF8">
    <property type="entry name" value="BETA-LACTAMASE-RELATED"/>
    <property type="match status" value="1"/>
</dbReference>
<feature type="domain" description="Beta-lactamase-related" evidence="8">
    <location>
        <begin position="34"/>
        <end position="381"/>
    </location>
</feature>
<sequence>MIRSLIASAAIAAVAGIAPAAALTPDQFRAIAAKVFGPVVAAHDIPGLAVGATIDGETFFYTAGEAVRATHAPVTVRTIFELGSVSKLFNVALAALAEERGLLSLGDSVSNHRPALSGSAFDAITLLNLATHTTGGLPLQVPDSVGDAGAPLTAYLRTFQPTGDPNASRSYSNVSIGLLGQITAERFGQPYPELARERLFEPLGLASTFIKVPAEAADRYAFGYTKDANRPVRVNPGVLDAEAYGVKSSVEDMTRFLAAHLGTVEVPDEISAALARTRTGVFETQPFVQDLVWEQYPWPVDAERLKAGNSSAMALTVQPVRRLDPPLAPASKGVFLNKTGGTGGFGSYVALVPGEKLGIVVLANRNTPNEVRAEATRQLIEAIEAALPD</sequence>
<feature type="signal peptide" evidence="7">
    <location>
        <begin position="1"/>
        <end position="20"/>
    </location>
</feature>
<dbReference type="GO" id="GO:0030288">
    <property type="term" value="C:outer membrane-bounded periplasmic space"/>
    <property type="evidence" value="ECO:0007669"/>
    <property type="project" value="InterPro"/>
</dbReference>
<dbReference type="InterPro" id="IPR001586">
    <property type="entry name" value="Beta-lactam_class-C_AS"/>
</dbReference>
<dbReference type="InterPro" id="IPR001466">
    <property type="entry name" value="Beta-lactam-related"/>
</dbReference>
<dbReference type="GO" id="GO:0046677">
    <property type="term" value="P:response to antibiotic"/>
    <property type="evidence" value="ECO:0007669"/>
    <property type="project" value="UniProtKB-UniRule"/>
</dbReference>
<gene>
    <name evidence="9" type="ORF">GGR04_003456</name>
</gene>
<dbReference type="GO" id="GO:0017001">
    <property type="term" value="P:antibiotic catabolic process"/>
    <property type="evidence" value="ECO:0007669"/>
    <property type="project" value="InterPro"/>
</dbReference>
<dbReference type="GO" id="GO:0008800">
    <property type="term" value="F:beta-lactamase activity"/>
    <property type="evidence" value="ECO:0007669"/>
    <property type="project" value="UniProtKB-UniRule"/>
</dbReference>
<dbReference type="NCBIfam" id="NF033085">
    <property type="entry name" value="bla_class_C"/>
    <property type="match status" value="1"/>
</dbReference>
<dbReference type="Proteomes" id="UP000542776">
    <property type="component" value="Unassembled WGS sequence"/>
</dbReference>
<evidence type="ECO:0000256" key="2">
    <source>
        <dbReference type="ARBA" id="ARBA00007840"/>
    </source>
</evidence>
<evidence type="ECO:0000313" key="10">
    <source>
        <dbReference type="Proteomes" id="UP000542776"/>
    </source>
</evidence>
<dbReference type="RefSeq" id="WP_246393261.1">
    <property type="nucleotide sequence ID" value="NZ_JACIEK010000011.1"/>
</dbReference>
<evidence type="ECO:0000256" key="4">
    <source>
        <dbReference type="ARBA" id="ARBA00022801"/>
    </source>
</evidence>